<sequence>MDIDELLIILEKNRTKLTKIDDDFYDRIKDEIRKLEKMRDRADDEEISRINDNIRTLRRILKKIFETRTSKIIRIAWSMVCGNSESTENLNSGEKELLFRLVEVIKNYKERIMSYPEKDVHYEQVREEKIEKIENDYVLVRVKTSIDEFEGVDGKTYKLSREDVVTLPRLNAKALIKADIVEIIESDEVKI</sequence>
<accession>N0BDJ4</accession>
<organism evidence="2 3">
    <name type="scientific">Archaeoglobus sulfaticallidus PM70-1</name>
    <dbReference type="NCBI Taxonomy" id="387631"/>
    <lineage>
        <taxon>Archaea</taxon>
        <taxon>Methanobacteriati</taxon>
        <taxon>Methanobacteriota</taxon>
        <taxon>Archaeoglobi</taxon>
        <taxon>Archaeoglobales</taxon>
        <taxon>Archaeoglobaceae</taxon>
        <taxon>Archaeoglobus</taxon>
    </lineage>
</organism>
<dbReference type="AlphaFoldDB" id="N0BDJ4"/>
<dbReference type="Gene3D" id="1.20.58.1030">
    <property type="match status" value="1"/>
</dbReference>
<dbReference type="STRING" id="387631.Asulf_00289"/>
<dbReference type="HOGENOM" id="CLU_104918_0_0_2"/>
<reference evidence="2 3" key="1">
    <citation type="journal article" date="2013" name="Genome Announc.">
        <title>Complete Genome Sequence of the Thermophilic and Facultatively Chemolithoautotrophic Sulfate Reducer Archaeoglobus sulfaticallidus Strain PM70-1T.</title>
        <authorList>
            <person name="Stokke R."/>
            <person name="Hocking W.P."/>
            <person name="Steinsbu B.O."/>
            <person name="Steen I.H."/>
        </authorList>
    </citation>
    <scope>NUCLEOTIDE SEQUENCE [LARGE SCALE GENOMIC DNA]</scope>
    <source>
        <strain evidence="2">PM70-1</strain>
    </source>
</reference>
<dbReference type="eggNOG" id="arCOG00551">
    <property type="taxonomic scope" value="Archaea"/>
</dbReference>
<protein>
    <submittedName>
        <fullName evidence="2">Uncharacterized protein conserved in archaea</fullName>
    </submittedName>
</protein>
<dbReference type="Proteomes" id="UP000013307">
    <property type="component" value="Chromosome"/>
</dbReference>
<dbReference type="KEGG" id="ast:Asulf_00289"/>
<dbReference type="OrthoDB" id="157576at2157"/>
<dbReference type="InterPro" id="IPR021151">
    <property type="entry name" value="GINS_A"/>
</dbReference>
<proteinExistence type="predicted"/>
<evidence type="ECO:0000259" key="1">
    <source>
        <dbReference type="Pfam" id="PF05916"/>
    </source>
</evidence>
<dbReference type="GeneID" id="15391935"/>
<dbReference type="EMBL" id="CP005290">
    <property type="protein sequence ID" value="AGK60322.1"/>
    <property type="molecule type" value="Genomic_DNA"/>
</dbReference>
<gene>
    <name evidence="2" type="ORF">Asulf_00289</name>
</gene>
<keyword evidence="3" id="KW-1185">Reference proteome</keyword>
<name>N0BDJ4_9EURY</name>
<dbReference type="Pfam" id="PF05916">
    <property type="entry name" value="Sld5"/>
    <property type="match status" value="1"/>
</dbReference>
<dbReference type="CDD" id="cd11714">
    <property type="entry name" value="GINS_A_archaea"/>
    <property type="match status" value="1"/>
</dbReference>
<evidence type="ECO:0000313" key="2">
    <source>
        <dbReference type="EMBL" id="AGK60322.1"/>
    </source>
</evidence>
<evidence type="ECO:0000313" key="3">
    <source>
        <dbReference type="Proteomes" id="UP000013307"/>
    </source>
</evidence>
<feature type="domain" description="GINS subunit" evidence="1">
    <location>
        <begin position="10"/>
        <end position="112"/>
    </location>
</feature>
<dbReference type="RefSeq" id="WP_015589921.1">
    <property type="nucleotide sequence ID" value="NC_021169.1"/>
</dbReference>
<dbReference type="Gene3D" id="3.40.5.50">
    <property type="match status" value="1"/>
</dbReference>